<dbReference type="PANTHER" id="PTHR14002:SF51">
    <property type="entry name" value="THYROID HORMONE DOWN-REGULATED PROTEIN (GENE 17)"/>
    <property type="match status" value="1"/>
</dbReference>
<keyword evidence="1" id="KW-0732">Signal</keyword>
<dbReference type="InterPro" id="IPR001507">
    <property type="entry name" value="ZP_dom"/>
</dbReference>
<reference evidence="5" key="1">
    <citation type="submission" date="2025-08" db="UniProtKB">
        <authorList>
            <consortium name="RefSeq"/>
        </authorList>
    </citation>
    <scope>IDENTIFICATION</scope>
    <source>
        <strain evidence="5">Nigerian</strain>
        <tissue evidence="5">Liver and blood</tissue>
    </source>
</reference>
<name>A0A8J1J2Z3_XENTR</name>
<keyword evidence="4" id="KW-1185">Reference proteome</keyword>
<sequence>MTVTMTIYKDPSFTDIITSDTVLVSEQTVYVSVVISQLDIISLKVLRLYVSPNSDHTVGPTYNLLENGCPNLTLSKNNLNPIQNGLGTEARFKMNLMIFYAFSSYYLFADVTICNSSCIPVWI</sequence>
<accession>A0A8J1J2Z3</accession>
<dbReference type="Proteomes" id="UP000008143">
    <property type="component" value="Chromosome 2"/>
</dbReference>
<protein>
    <submittedName>
        <fullName evidence="5">Uromodulin-like</fullName>
    </submittedName>
</protein>
<dbReference type="InterPro" id="IPR042235">
    <property type="entry name" value="ZP-C_dom"/>
</dbReference>
<dbReference type="PANTHER" id="PTHR14002">
    <property type="entry name" value="ENDOGLIN/TGF-BETA RECEPTOR TYPE III"/>
    <property type="match status" value="1"/>
</dbReference>
<dbReference type="OrthoDB" id="10063988at2759"/>
<gene>
    <name evidence="5 6" type="primary">LOC116408689</name>
</gene>
<evidence type="ECO:0000256" key="1">
    <source>
        <dbReference type="ARBA" id="ARBA00022729"/>
    </source>
</evidence>
<keyword evidence="2" id="KW-1015">Disulfide bond</keyword>
<dbReference type="PROSITE" id="PS51034">
    <property type="entry name" value="ZP_2"/>
    <property type="match status" value="1"/>
</dbReference>
<dbReference type="AGR" id="Xenbase:XB-GENE-29094539"/>
<evidence type="ECO:0000313" key="6">
    <source>
        <dbReference type="Xenbase" id="XB-GENE-29094539"/>
    </source>
</evidence>
<organism evidence="4 5">
    <name type="scientific">Xenopus tropicalis</name>
    <name type="common">Western clawed frog</name>
    <name type="synonym">Silurana tropicalis</name>
    <dbReference type="NCBI Taxonomy" id="8364"/>
    <lineage>
        <taxon>Eukaryota</taxon>
        <taxon>Metazoa</taxon>
        <taxon>Chordata</taxon>
        <taxon>Craniata</taxon>
        <taxon>Vertebrata</taxon>
        <taxon>Euteleostomi</taxon>
        <taxon>Amphibia</taxon>
        <taxon>Batrachia</taxon>
        <taxon>Anura</taxon>
        <taxon>Pipoidea</taxon>
        <taxon>Pipidae</taxon>
        <taxon>Xenopodinae</taxon>
        <taxon>Xenopus</taxon>
        <taxon>Silurana</taxon>
    </lineage>
</organism>
<dbReference type="KEGG" id="xtr:116408689"/>
<proteinExistence type="predicted"/>
<dbReference type="GeneID" id="116408689"/>
<dbReference type="Pfam" id="PF00100">
    <property type="entry name" value="Zona_pellucida"/>
    <property type="match status" value="1"/>
</dbReference>
<evidence type="ECO:0000259" key="3">
    <source>
        <dbReference type="PROSITE" id="PS51034"/>
    </source>
</evidence>
<evidence type="ECO:0000256" key="2">
    <source>
        <dbReference type="ARBA" id="ARBA00023157"/>
    </source>
</evidence>
<dbReference type="RefSeq" id="XP_031752217.1">
    <property type="nucleotide sequence ID" value="XM_031896357.1"/>
</dbReference>
<dbReference type="Gene3D" id="2.60.40.4100">
    <property type="entry name" value="Zona pellucida, ZP-C domain"/>
    <property type="match status" value="1"/>
</dbReference>
<dbReference type="InterPro" id="IPR055355">
    <property type="entry name" value="ZP-C"/>
</dbReference>
<evidence type="ECO:0000313" key="4">
    <source>
        <dbReference type="Proteomes" id="UP000008143"/>
    </source>
</evidence>
<evidence type="ECO:0000313" key="5">
    <source>
        <dbReference type="RefSeq" id="XP_031752217.1"/>
    </source>
</evidence>
<dbReference type="Xenbase" id="XB-GENE-29094539">
    <property type="gene designation" value="LOC116408689"/>
</dbReference>
<feature type="domain" description="ZP" evidence="3">
    <location>
        <begin position="1"/>
        <end position="123"/>
    </location>
</feature>
<dbReference type="AlphaFoldDB" id="A0A8J1J2Z3"/>